<dbReference type="Proteomes" id="UP001159363">
    <property type="component" value="Chromosome 1"/>
</dbReference>
<evidence type="ECO:0000256" key="5">
    <source>
        <dbReference type="SAM" id="Phobius"/>
    </source>
</evidence>
<evidence type="ECO:0000256" key="4">
    <source>
        <dbReference type="ARBA" id="ARBA00023136"/>
    </source>
</evidence>
<keyword evidence="8" id="KW-1185">Reference proteome</keyword>
<organism evidence="7 8">
    <name type="scientific">Dryococelus australis</name>
    <dbReference type="NCBI Taxonomy" id="614101"/>
    <lineage>
        <taxon>Eukaryota</taxon>
        <taxon>Metazoa</taxon>
        <taxon>Ecdysozoa</taxon>
        <taxon>Arthropoda</taxon>
        <taxon>Hexapoda</taxon>
        <taxon>Insecta</taxon>
        <taxon>Pterygota</taxon>
        <taxon>Neoptera</taxon>
        <taxon>Polyneoptera</taxon>
        <taxon>Phasmatodea</taxon>
        <taxon>Verophasmatodea</taxon>
        <taxon>Anareolatae</taxon>
        <taxon>Phasmatidae</taxon>
        <taxon>Eurycanthinae</taxon>
        <taxon>Dryococelus</taxon>
    </lineage>
</organism>
<reference evidence="7 8" key="1">
    <citation type="submission" date="2023-02" db="EMBL/GenBank/DDBJ databases">
        <title>LHISI_Scaffold_Assembly.</title>
        <authorList>
            <person name="Stuart O.P."/>
            <person name="Cleave R."/>
            <person name="Magrath M.J.L."/>
            <person name="Mikheyev A.S."/>
        </authorList>
    </citation>
    <scope>NUCLEOTIDE SEQUENCE [LARGE SCALE GENOMIC DNA]</scope>
    <source>
        <strain evidence="7">Daus_M_001</strain>
        <tissue evidence="7">Leg muscle</tissue>
    </source>
</reference>
<dbReference type="InterPro" id="IPR001902">
    <property type="entry name" value="SLC26A/SulP_fam"/>
</dbReference>
<dbReference type="InterPro" id="IPR011547">
    <property type="entry name" value="SLC26A/SulP_dom"/>
</dbReference>
<gene>
    <name evidence="7" type="ORF">PR048_002618</name>
</gene>
<feature type="transmembrane region" description="Helical" evidence="5">
    <location>
        <begin position="401"/>
        <end position="420"/>
    </location>
</feature>
<feature type="transmembrane region" description="Helical" evidence="5">
    <location>
        <begin position="460"/>
        <end position="485"/>
    </location>
</feature>
<keyword evidence="3 5" id="KW-1133">Transmembrane helix</keyword>
<feature type="non-terminal residue" evidence="7">
    <location>
        <position position="730"/>
    </location>
</feature>
<dbReference type="EMBL" id="JARBHB010000001">
    <property type="protein sequence ID" value="KAJ8897272.1"/>
    <property type="molecule type" value="Genomic_DNA"/>
</dbReference>
<protein>
    <recommendedName>
        <fullName evidence="6">SLC26A/SulP transporter domain-containing protein</fullName>
    </recommendedName>
</protein>
<keyword evidence="4 5" id="KW-0472">Membrane</keyword>
<evidence type="ECO:0000256" key="2">
    <source>
        <dbReference type="ARBA" id="ARBA00022692"/>
    </source>
</evidence>
<evidence type="ECO:0000313" key="8">
    <source>
        <dbReference type="Proteomes" id="UP001159363"/>
    </source>
</evidence>
<feature type="domain" description="SLC26A/SulP transporter" evidence="6">
    <location>
        <begin position="403"/>
        <end position="465"/>
    </location>
</feature>
<dbReference type="Pfam" id="PF00916">
    <property type="entry name" value="Sulfate_transp"/>
    <property type="match status" value="2"/>
</dbReference>
<feature type="transmembrane region" description="Helical" evidence="5">
    <location>
        <begin position="426"/>
        <end position="448"/>
    </location>
</feature>
<comment type="subcellular location">
    <subcellularLocation>
        <location evidence="1">Membrane</location>
        <topology evidence="1">Multi-pass membrane protein</topology>
    </subcellularLocation>
</comment>
<evidence type="ECO:0000256" key="1">
    <source>
        <dbReference type="ARBA" id="ARBA00004141"/>
    </source>
</evidence>
<sequence length="730" mass="80583">MERVCPAGKIQSGLPPFGPPPFSLHSGNTTYSFLEMCGELGSGLVVTPIVSVLANVAIAKAFCESDNPYTQIPKTLRLLPRRGLGEVTWGHATIMPAVEIKVLHYSEKQMNDAIDDVLREIALATDANQPSVGLPRITLLHKVSGKTPRKRQPIDVAIFHMKKNVQQWKIQHLHDPMWQKIHSTPSMEEILKTGITKLVFYNVGAAAGKSLDATQEMLTLGLCNVFGSFVQSTPTTGAFTRSAVSNASGVRTPMAGLYSGTCTTLRLVSPLSDAAVDLSELQAVHGEALNTFTFSLSSHMSRGCGCVVVRLLASHLGEPGSTPGGRRSRIFACGNRARRCRCSAGILRDLSRFPRPCILTVLRTDLASPSSALKISMLRATQTLHSLTRESYQTNDSRDQVRTVCMCVVATLILLALSYLTPYFYYIPRAALSAVLISAVMFMIEYDVMIQLWKKSTRDLLALLLTLATCLAFGVEVGLLIGAIFNAFQLLYYWARPVVDVKLCKKSTFSDQKIYRQDTHQHPERLTGHRSISLRNCQQRRPLITNELSRVQYQINTGEGRQLVNACRCGREEDDTSHFQYGVCSQSTETLVDCCFALIECISVLVHEGSLALLYSYGGRARPPGESPKWQPGKRLCRSVVQCYHTSTTARELMGPRWYSDQTTRIPPRRAGFDSRQGRSRIFACGNRAGRCRWSGILSGISRIPRPCIPALLHTHLTSPSFIGSQGLDV</sequence>
<evidence type="ECO:0000313" key="7">
    <source>
        <dbReference type="EMBL" id="KAJ8897272.1"/>
    </source>
</evidence>
<comment type="caution">
    <text evidence="7">The sequence shown here is derived from an EMBL/GenBank/DDBJ whole genome shotgun (WGS) entry which is preliminary data.</text>
</comment>
<evidence type="ECO:0000256" key="3">
    <source>
        <dbReference type="ARBA" id="ARBA00022989"/>
    </source>
</evidence>
<keyword evidence="2 5" id="KW-0812">Transmembrane</keyword>
<feature type="domain" description="SLC26A/SulP transporter" evidence="6">
    <location>
        <begin position="156"/>
        <end position="267"/>
    </location>
</feature>
<proteinExistence type="predicted"/>
<name>A0ABQ9IKR8_9NEOP</name>
<evidence type="ECO:0000259" key="6">
    <source>
        <dbReference type="Pfam" id="PF00916"/>
    </source>
</evidence>
<dbReference type="PANTHER" id="PTHR11814">
    <property type="entry name" value="SULFATE TRANSPORTER"/>
    <property type="match status" value="1"/>
</dbReference>
<accession>A0ABQ9IKR8</accession>